<comment type="caution">
    <text evidence="1">The sequence shown here is derived from an EMBL/GenBank/DDBJ whole genome shotgun (WGS) entry which is preliminary data.</text>
</comment>
<dbReference type="AlphaFoldDB" id="A0A4V3JB56"/>
<dbReference type="EMBL" id="RQEP01000018">
    <property type="protein sequence ID" value="TGK00979.1"/>
    <property type="molecule type" value="Genomic_DNA"/>
</dbReference>
<dbReference type="RefSeq" id="WP_135589002.1">
    <property type="nucleotide sequence ID" value="NZ_RQEP01000018.1"/>
</dbReference>
<evidence type="ECO:0000313" key="2">
    <source>
        <dbReference type="Proteomes" id="UP000297453"/>
    </source>
</evidence>
<gene>
    <name evidence="1" type="ORF">EHO59_13755</name>
</gene>
<organism evidence="1 2">
    <name type="scientific">Leptospira semungkisensis</name>
    <dbReference type="NCBI Taxonomy" id="2484985"/>
    <lineage>
        <taxon>Bacteria</taxon>
        <taxon>Pseudomonadati</taxon>
        <taxon>Spirochaetota</taxon>
        <taxon>Spirochaetia</taxon>
        <taxon>Leptospirales</taxon>
        <taxon>Leptospiraceae</taxon>
        <taxon>Leptospira</taxon>
    </lineage>
</organism>
<reference evidence="1" key="1">
    <citation type="journal article" date="2019" name="PLoS Negl. Trop. Dis.">
        <title>Revisiting the worldwide diversity of Leptospira species in the environment.</title>
        <authorList>
            <person name="Vincent A.T."/>
            <person name="Schiettekatte O."/>
            <person name="Bourhy P."/>
            <person name="Veyrier F.J."/>
            <person name="Picardeau M."/>
        </authorList>
    </citation>
    <scope>NUCLEOTIDE SEQUENCE [LARGE SCALE GENOMIC DNA]</scope>
    <source>
        <strain evidence="1">SSS9</strain>
    </source>
</reference>
<name>A0A4V3JB56_9LEPT</name>
<accession>A0A4V3JB56</accession>
<evidence type="ECO:0000313" key="1">
    <source>
        <dbReference type="EMBL" id="TGK00979.1"/>
    </source>
</evidence>
<dbReference type="OrthoDB" id="331527at2"/>
<dbReference type="Proteomes" id="UP000297453">
    <property type="component" value="Unassembled WGS sequence"/>
</dbReference>
<proteinExistence type="predicted"/>
<sequence>MAQKKPLSKKWIVFPSEEEDGISFAWESDSTEYDPETSLTDFFLTKNEITNGCFHFHFCLSEKLLSLLIDLPPPALA</sequence>
<protein>
    <submittedName>
        <fullName evidence="1">Uncharacterized protein</fullName>
    </submittedName>
</protein>
<keyword evidence="2" id="KW-1185">Reference proteome</keyword>